<evidence type="ECO:0000313" key="11">
    <source>
        <dbReference type="Proteomes" id="UP000695022"/>
    </source>
</evidence>
<evidence type="ECO:0000313" key="10">
    <source>
        <dbReference type="EMBL" id="ABE03646.1"/>
    </source>
</evidence>
<dbReference type="InterPro" id="IPR000440">
    <property type="entry name" value="NADH_UbQ/plastoQ_OxRdtase_su3"/>
</dbReference>
<keyword evidence="5 9" id="KW-0812">Transmembrane</keyword>
<feature type="transmembrane region" description="Helical" evidence="9">
    <location>
        <begin position="88"/>
        <end position="106"/>
    </location>
</feature>
<keyword evidence="4 9" id="KW-0813">Transport</keyword>
<keyword evidence="9" id="KW-0249">Electron transport</keyword>
<feature type="transmembrane region" description="Helical" evidence="9">
    <location>
        <begin position="54"/>
        <end position="76"/>
    </location>
</feature>
<reference evidence="10 11" key="1">
    <citation type="journal article" date="2006" name="Evol. Dev.">
        <title>Mitogenomics and phylogenomics reveal priapulid worms as extant models of the ancestral Ecdysozoan.</title>
        <authorList>
            <person name="Webster B.L."/>
            <person name="Copley R.R."/>
            <person name="Jenner R.A."/>
            <person name="Mackenzie-Dodds J.A."/>
            <person name="Bourlat S.J."/>
            <person name="Rota-Stabelli O."/>
            <person name="Littlewood D.T."/>
            <person name="Telford M.J."/>
        </authorList>
    </citation>
    <scope>NUCLEOTIDE SEQUENCE</scope>
</reference>
<gene>
    <name evidence="10" type="primary">nad3</name>
    <name evidence="12" type="synonym">ND3</name>
    <name evidence="12" type="ORF">KEG42_p01</name>
</gene>
<sequence length="122" mass="13852">MMTIILIYLLFVLFVAIAVAGTAILVSFKSNKDFDKLSPFECGFDPLKSARTPFSLRFFLVAMVFLIFDVEITLILPTPLALKTSEQTMVMMMGITFMIILLVGLFHEWSQGALEWAEWFSI</sequence>
<protein>
    <recommendedName>
        <fullName evidence="3 9">NADH-ubiquinone oxidoreductase chain 3</fullName>
        <ecNumber evidence="9">7.1.1.2</ecNumber>
    </recommendedName>
</protein>
<reference evidence="12" key="2">
    <citation type="submission" date="2006-11" db="EMBL/GenBank/DDBJ databases">
        <authorList>
            <consortium name="NCBI Genome Project"/>
        </authorList>
    </citation>
    <scope>NUCLEOTIDE SEQUENCE</scope>
</reference>
<name>A0MCV1_PRICU</name>
<comment type="function">
    <text evidence="9">Core subunit of the mitochondrial membrane respiratory chain NADH dehydrogenase (Complex I) which catalyzes electron transfer from NADH through the respiratory chain, using ubiquinone as an electron acceptor. Essential for the catalytic activity of complex I.</text>
</comment>
<dbReference type="Proteomes" id="UP000695022">
    <property type="component" value="Mitochondrion MT"/>
</dbReference>
<dbReference type="PANTHER" id="PTHR11058:SF9">
    <property type="entry name" value="NADH-UBIQUINONE OXIDOREDUCTASE CHAIN 3"/>
    <property type="match status" value="1"/>
</dbReference>
<keyword evidence="9 10" id="KW-0496">Mitochondrion</keyword>
<dbReference type="Pfam" id="PF00507">
    <property type="entry name" value="Oxidored_q4"/>
    <property type="match status" value="1"/>
</dbReference>
<dbReference type="EMBL" id="DQ463747">
    <property type="protein sequence ID" value="ABE03646.1"/>
    <property type="molecule type" value="Genomic_DNA"/>
</dbReference>
<comment type="subcellular location">
    <subcellularLocation>
        <location evidence="1">Membrane</location>
    </subcellularLocation>
    <subcellularLocation>
        <location evidence="9">Mitochondrion membrane</location>
        <topology evidence="9">Multi-pass membrane protein</topology>
    </subcellularLocation>
</comment>
<keyword evidence="9" id="KW-0830">Ubiquinone</keyword>
<keyword evidence="11" id="KW-1185">Reference proteome</keyword>
<evidence type="ECO:0000256" key="6">
    <source>
        <dbReference type="ARBA" id="ARBA00022989"/>
    </source>
</evidence>
<evidence type="ECO:0000256" key="7">
    <source>
        <dbReference type="ARBA" id="ARBA00023136"/>
    </source>
</evidence>
<keyword evidence="9" id="KW-0520">NAD</keyword>
<dbReference type="GeneID" id="4466909"/>
<keyword evidence="9" id="KW-0679">Respiratory chain</keyword>
<keyword evidence="6 9" id="KW-1133">Transmembrane helix</keyword>
<evidence type="ECO:0000256" key="9">
    <source>
        <dbReference type="RuleBase" id="RU003640"/>
    </source>
</evidence>
<geneLocation type="mitochondrion" evidence="10 12"/>
<dbReference type="GO" id="GO:0008137">
    <property type="term" value="F:NADH dehydrogenase (ubiquinone) activity"/>
    <property type="evidence" value="ECO:0007669"/>
    <property type="project" value="UniProtKB-UniRule"/>
</dbReference>
<dbReference type="OMA" id="GPRRYNR"/>
<evidence type="ECO:0000256" key="1">
    <source>
        <dbReference type="ARBA" id="ARBA00004370"/>
    </source>
</evidence>
<dbReference type="OrthoDB" id="154075at2759"/>
<comment type="similarity">
    <text evidence="2 9">Belongs to the complex I subunit 3 family.</text>
</comment>
<evidence type="ECO:0000256" key="3">
    <source>
        <dbReference type="ARBA" id="ARBA00021007"/>
    </source>
</evidence>
<dbReference type="GO" id="GO:0030964">
    <property type="term" value="C:NADH dehydrogenase complex"/>
    <property type="evidence" value="ECO:0007669"/>
    <property type="project" value="TreeGrafter"/>
</dbReference>
<evidence type="ECO:0000256" key="5">
    <source>
        <dbReference type="ARBA" id="ARBA00022692"/>
    </source>
</evidence>
<organism evidence="10">
    <name type="scientific">Priapulus caudatus</name>
    <name type="common">Priapulid worm</name>
    <dbReference type="NCBI Taxonomy" id="37621"/>
    <lineage>
        <taxon>Eukaryota</taxon>
        <taxon>Metazoa</taxon>
        <taxon>Ecdysozoa</taxon>
        <taxon>Scalidophora</taxon>
        <taxon>Priapulida</taxon>
        <taxon>Priapulimorpha</taxon>
        <taxon>Priapulimorphida</taxon>
        <taxon>Priapulidae</taxon>
        <taxon>Priapulus</taxon>
    </lineage>
</organism>
<evidence type="ECO:0000256" key="2">
    <source>
        <dbReference type="ARBA" id="ARBA00008472"/>
    </source>
</evidence>
<dbReference type="EC" id="7.1.1.2" evidence="9"/>
<dbReference type="InterPro" id="IPR038430">
    <property type="entry name" value="NDAH_ubi_oxred_su3_sf"/>
</dbReference>
<evidence type="ECO:0000256" key="8">
    <source>
        <dbReference type="ARBA" id="ARBA00049551"/>
    </source>
</evidence>
<proteinExistence type="inferred from homology"/>
<keyword evidence="9" id="KW-1278">Translocase</keyword>
<dbReference type="PANTHER" id="PTHR11058">
    <property type="entry name" value="NADH-UBIQUINONE OXIDOREDUCTASE CHAIN 3"/>
    <property type="match status" value="1"/>
</dbReference>
<keyword evidence="7 9" id="KW-0472">Membrane</keyword>
<comment type="catalytic activity">
    <reaction evidence="8 9">
        <text>a ubiquinone + NADH + 5 H(+)(in) = a ubiquinol + NAD(+) + 4 H(+)(out)</text>
        <dbReference type="Rhea" id="RHEA:29091"/>
        <dbReference type="Rhea" id="RHEA-COMP:9565"/>
        <dbReference type="Rhea" id="RHEA-COMP:9566"/>
        <dbReference type="ChEBI" id="CHEBI:15378"/>
        <dbReference type="ChEBI" id="CHEBI:16389"/>
        <dbReference type="ChEBI" id="CHEBI:17976"/>
        <dbReference type="ChEBI" id="CHEBI:57540"/>
        <dbReference type="ChEBI" id="CHEBI:57945"/>
        <dbReference type="EC" id="7.1.1.2"/>
    </reaction>
</comment>
<dbReference type="AlphaFoldDB" id="A0MCV1"/>
<dbReference type="Gene3D" id="1.20.58.1610">
    <property type="entry name" value="NADH:ubiquinone/plastoquinone oxidoreductase, chain 3"/>
    <property type="match status" value="1"/>
</dbReference>
<dbReference type="GO" id="GO:0031966">
    <property type="term" value="C:mitochondrial membrane"/>
    <property type="evidence" value="ECO:0007669"/>
    <property type="project" value="UniProtKB-SubCell"/>
</dbReference>
<reference evidence="12" key="3">
    <citation type="submission" date="2025-05" db="UniProtKB">
        <authorList>
            <consortium name="RefSeq"/>
        </authorList>
    </citation>
    <scope>IDENTIFICATION</scope>
</reference>
<accession>A0MCV1</accession>
<evidence type="ECO:0000256" key="4">
    <source>
        <dbReference type="ARBA" id="ARBA00022448"/>
    </source>
</evidence>
<dbReference type="RefSeq" id="YP_851005.1">
    <property type="nucleotide sequence ID" value="NC_008557.1"/>
</dbReference>
<evidence type="ECO:0000313" key="12">
    <source>
        <dbReference type="RefSeq" id="YP_851005.1"/>
    </source>
</evidence>